<dbReference type="InterPro" id="IPR023393">
    <property type="entry name" value="START-like_dom_sf"/>
</dbReference>
<dbReference type="Pfam" id="PF11066">
    <property type="entry name" value="DUF2867"/>
    <property type="match status" value="1"/>
</dbReference>
<dbReference type="EMBL" id="JH600068">
    <property type="protein sequence ID" value="EIG54680.1"/>
    <property type="molecule type" value="Genomic_DNA"/>
</dbReference>
<dbReference type="InterPro" id="IPR021295">
    <property type="entry name" value="DUF2867"/>
</dbReference>
<dbReference type="OrthoDB" id="9774199at2"/>
<proteinExistence type="predicted"/>
<feature type="domain" description="NAD(P)-binding" evidence="1">
    <location>
        <begin position="10"/>
        <end position="126"/>
    </location>
</feature>
<dbReference type="HOGENOM" id="CLU_007383_6_11_7"/>
<dbReference type="GO" id="GO:0005737">
    <property type="term" value="C:cytoplasm"/>
    <property type="evidence" value="ECO:0007669"/>
    <property type="project" value="TreeGrafter"/>
</dbReference>
<dbReference type="PANTHER" id="PTHR48079:SF6">
    <property type="entry name" value="NAD(P)-BINDING DOMAIN-CONTAINING PROTEIN-RELATED"/>
    <property type="match status" value="1"/>
</dbReference>
<evidence type="ECO:0000259" key="1">
    <source>
        <dbReference type="Pfam" id="PF13460"/>
    </source>
</evidence>
<dbReference type="eggNOG" id="COG0702">
    <property type="taxonomic scope" value="Bacteria"/>
</dbReference>
<dbReference type="STRING" id="596152.DesU5LDRAFT_3045"/>
<name>I2Q4H4_9BACT</name>
<dbReference type="SUPFAM" id="SSF55961">
    <property type="entry name" value="Bet v1-like"/>
    <property type="match status" value="1"/>
</dbReference>
<protein>
    <submittedName>
        <fullName evidence="2">Putative nucleoside-diphosphate sugar epimerase</fullName>
    </submittedName>
</protein>
<dbReference type="GO" id="GO:0004029">
    <property type="term" value="F:aldehyde dehydrogenase (NAD+) activity"/>
    <property type="evidence" value="ECO:0007669"/>
    <property type="project" value="TreeGrafter"/>
</dbReference>
<dbReference type="SUPFAM" id="SSF51735">
    <property type="entry name" value="NAD(P)-binding Rossmann-fold domains"/>
    <property type="match status" value="1"/>
</dbReference>
<dbReference type="CDD" id="cd05245">
    <property type="entry name" value="SDR_a2"/>
    <property type="match status" value="1"/>
</dbReference>
<dbReference type="InterPro" id="IPR016040">
    <property type="entry name" value="NAD(P)-bd_dom"/>
</dbReference>
<organism evidence="2">
    <name type="scientific">Desulfovibrio sp. U5L</name>
    <dbReference type="NCBI Taxonomy" id="596152"/>
    <lineage>
        <taxon>Bacteria</taxon>
        <taxon>Pseudomonadati</taxon>
        <taxon>Thermodesulfobacteriota</taxon>
        <taxon>Desulfovibrionia</taxon>
        <taxon>Desulfovibrionales</taxon>
        <taxon>Desulfovibrionaceae</taxon>
        <taxon>Desulfovibrio</taxon>
    </lineage>
</organism>
<accession>I2Q4H4</accession>
<evidence type="ECO:0000313" key="2">
    <source>
        <dbReference type="EMBL" id="EIG54680.1"/>
    </source>
</evidence>
<gene>
    <name evidence="2" type="ORF">DesU5LDRAFT_3045</name>
</gene>
<dbReference type="Gene3D" id="3.40.50.720">
    <property type="entry name" value="NAD(P)-binding Rossmann-like Domain"/>
    <property type="match status" value="1"/>
</dbReference>
<dbReference type="PANTHER" id="PTHR48079">
    <property type="entry name" value="PROTEIN YEEZ"/>
    <property type="match status" value="1"/>
</dbReference>
<dbReference type="Pfam" id="PF13460">
    <property type="entry name" value="NAD_binding_10"/>
    <property type="match status" value="1"/>
</dbReference>
<sequence>MPDSPVLVTGATGYVGSRLVPRLLAAGYRVRAVGRSLDKLAARPFAAHPRVELAEADMRDLTAMRRAAAGCGPAYYLVHSMHPGNRDFAAEDREAAMVMARAADDAGLSRIIYLGGLGLDTDNLSPHLRSRHEVGKILGYGRVPVTHLRAAMILGSGSASFEIMRYLVDRLPAMVAPRWVRNRCQPIAISDVLGYLADCLAEPRTVGETFDIGGPDILTYAAIFALYAQTAGLRRRIIIPVPFLSPRLSTYWMQLITPLPRSLIVPLVEGLRNEVVCRDSRILDILPRERLTCREAIARALGKIRQNAVESTCADAGYVAPAEWTACGDAPYAGGAAYECAYRAVVRARPEAVWRAIAAIGGDTGWYYGNALWRIRGFCDQLVGGVGLGRVTIRREALRVGDPLDFWRVLAVKENRRLVLLAEMRTPGAALLEFRLAPAGTEATEITIQSRFLPRGLAGLVYWYALLVPHHLLFAGMLRGVARAVGAPFVSAPRRLTPQLGSWREGSGKGKAA</sequence>
<reference evidence="2" key="1">
    <citation type="submission" date="2011-11" db="EMBL/GenBank/DDBJ databases">
        <title>Improved High-Quality Draft sequence of Desulfovibrio sp. U5L.</title>
        <authorList>
            <consortium name="US DOE Joint Genome Institute"/>
            <person name="Lucas S."/>
            <person name="Han J."/>
            <person name="Lapidus A."/>
            <person name="Cheng J.-F."/>
            <person name="Goodwin L."/>
            <person name="Pitluck S."/>
            <person name="Peters L."/>
            <person name="Ovchinnikova G."/>
            <person name="Held B."/>
            <person name="Detter J.C."/>
            <person name="Han C."/>
            <person name="Tapia R."/>
            <person name="Land M."/>
            <person name="Hauser L."/>
            <person name="Kyrpides N."/>
            <person name="Ivanova N."/>
            <person name="Pagani I."/>
            <person name="Gabster J."/>
            <person name="Walker C."/>
            <person name="Stolyar S."/>
            <person name="Stahl D."/>
            <person name="Arkin A."/>
            <person name="Dehal P."/>
            <person name="Hazen T."/>
            <person name="Woyke T."/>
        </authorList>
    </citation>
    <scope>NUCLEOTIDE SEQUENCE [LARGE SCALE GENOMIC DNA]</scope>
    <source>
        <strain evidence="2">U5L</strain>
    </source>
</reference>
<dbReference type="Gene3D" id="3.30.530.20">
    <property type="match status" value="1"/>
</dbReference>
<dbReference type="AlphaFoldDB" id="I2Q4H4"/>
<dbReference type="InterPro" id="IPR036291">
    <property type="entry name" value="NAD(P)-bd_dom_sf"/>
</dbReference>
<dbReference type="InterPro" id="IPR051783">
    <property type="entry name" value="NAD(P)-dependent_oxidoreduct"/>
</dbReference>